<comment type="caution">
    <text evidence="1">The sequence shown here is derived from an EMBL/GenBank/DDBJ whole genome shotgun (WGS) entry which is preliminary data.</text>
</comment>
<evidence type="ECO:0000313" key="2">
    <source>
        <dbReference type="Proteomes" id="UP000317747"/>
    </source>
</evidence>
<keyword evidence="2" id="KW-1185">Reference proteome</keyword>
<protein>
    <submittedName>
        <fullName evidence="1">Uncharacterized protein</fullName>
    </submittedName>
</protein>
<reference evidence="1 2" key="1">
    <citation type="submission" date="2019-06" db="EMBL/GenBank/DDBJ databases">
        <title>Taxogenomics and systematics of the genus Pantoea.</title>
        <authorList>
            <person name="Tambong J.T."/>
        </authorList>
    </citation>
    <scope>NUCLEOTIDE SEQUENCE [LARGE SCALE GENOMIC DNA]</scope>
    <source>
        <strain evidence="1 2">LMG 24200</strain>
    </source>
</reference>
<dbReference type="AlphaFoldDB" id="A0A506PSK9"/>
<proteinExistence type="predicted"/>
<evidence type="ECO:0000313" key="1">
    <source>
        <dbReference type="EMBL" id="TPV36468.1"/>
    </source>
</evidence>
<dbReference type="RefSeq" id="WP_128085022.1">
    <property type="nucleotide sequence ID" value="NZ_CP071405.1"/>
</dbReference>
<name>A0A506PSK9_9GAMM</name>
<gene>
    <name evidence="1" type="ORF">FJW01_21615</name>
</gene>
<organism evidence="1 2">
    <name type="scientific">Pantoea deleyi</name>
    <dbReference type="NCBI Taxonomy" id="470932"/>
    <lineage>
        <taxon>Bacteria</taxon>
        <taxon>Pseudomonadati</taxon>
        <taxon>Pseudomonadota</taxon>
        <taxon>Gammaproteobacteria</taxon>
        <taxon>Enterobacterales</taxon>
        <taxon>Erwiniaceae</taxon>
        <taxon>Pantoea</taxon>
    </lineage>
</organism>
<dbReference type="Proteomes" id="UP000317747">
    <property type="component" value="Unassembled WGS sequence"/>
</dbReference>
<accession>A0A506PSK9</accession>
<sequence length="70" mass="7815">MREINLAEKTAVSGAGVTNLIAFVHLTKEQLTELRKWALPFQPEHIDPNLPALRPPVGYLPHGIVAYRSK</sequence>
<dbReference type="EMBL" id="VHJA01000085">
    <property type="protein sequence ID" value="TPV36468.1"/>
    <property type="molecule type" value="Genomic_DNA"/>
</dbReference>